<keyword evidence="8" id="KW-1185">Reference proteome</keyword>
<dbReference type="EMBL" id="SGUG01000024">
    <property type="protein sequence ID" value="MDG0863933.1"/>
    <property type="molecule type" value="Genomic_DNA"/>
</dbReference>
<dbReference type="RefSeq" id="WP_268153419.1">
    <property type="nucleotide sequence ID" value="NZ_JAPPUW010000022.1"/>
</dbReference>
<feature type="domain" description="IclR-ED" evidence="6">
    <location>
        <begin position="93"/>
        <end position="273"/>
    </location>
</feature>
<evidence type="ECO:0000313" key="7">
    <source>
        <dbReference type="EMBL" id="MDG0863933.1"/>
    </source>
</evidence>
<dbReference type="InterPro" id="IPR014757">
    <property type="entry name" value="Tscrpt_reg_IclR_C"/>
</dbReference>
<dbReference type="Gene3D" id="3.30.450.40">
    <property type="match status" value="1"/>
</dbReference>
<gene>
    <name evidence="7" type="ORF">EXJ73_15830</name>
</gene>
<evidence type="ECO:0000256" key="2">
    <source>
        <dbReference type="ARBA" id="ARBA00023125"/>
    </source>
</evidence>
<dbReference type="Gene3D" id="1.10.10.10">
    <property type="entry name" value="Winged helix-like DNA-binding domain superfamily/Winged helix DNA-binding domain"/>
    <property type="match status" value="1"/>
</dbReference>
<dbReference type="PROSITE" id="PS51078">
    <property type="entry name" value="ICLR_ED"/>
    <property type="match status" value="1"/>
</dbReference>
<dbReference type="InterPro" id="IPR029016">
    <property type="entry name" value="GAF-like_dom_sf"/>
</dbReference>
<proteinExistence type="predicted"/>
<dbReference type="SUPFAM" id="SSF46785">
    <property type="entry name" value="Winged helix' DNA-binding domain"/>
    <property type="match status" value="1"/>
</dbReference>
<dbReference type="AlphaFoldDB" id="A0A9X4LP96"/>
<evidence type="ECO:0000256" key="1">
    <source>
        <dbReference type="ARBA" id="ARBA00023015"/>
    </source>
</evidence>
<dbReference type="Pfam" id="PF01614">
    <property type="entry name" value="IclR_C"/>
    <property type="match status" value="1"/>
</dbReference>
<keyword evidence="2" id="KW-0238">DNA-binding</keyword>
<accession>A0A9X4LP96</accession>
<dbReference type="InterPro" id="IPR036390">
    <property type="entry name" value="WH_DNA-bd_sf"/>
</dbReference>
<comment type="caution">
    <text evidence="7">The sequence shown here is derived from an EMBL/GenBank/DDBJ whole genome shotgun (WGS) entry which is preliminary data.</text>
</comment>
<dbReference type="Pfam" id="PF09339">
    <property type="entry name" value="HTH_IclR"/>
    <property type="match status" value="1"/>
</dbReference>
<organism evidence="7 8">
    <name type="scientific">Pelomonas aquatica</name>
    <dbReference type="NCBI Taxonomy" id="431058"/>
    <lineage>
        <taxon>Bacteria</taxon>
        <taxon>Pseudomonadati</taxon>
        <taxon>Pseudomonadota</taxon>
        <taxon>Betaproteobacteria</taxon>
        <taxon>Burkholderiales</taxon>
        <taxon>Sphaerotilaceae</taxon>
        <taxon>Roseateles</taxon>
    </lineage>
</organism>
<dbReference type="SUPFAM" id="SSF55781">
    <property type="entry name" value="GAF domain-like"/>
    <property type="match status" value="1"/>
</dbReference>
<dbReference type="InterPro" id="IPR036388">
    <property type="entry name" value="WH-like_DNA-bd_sf"/>
</dbReference>
<dbReference type="InterPro" id="IPR005471">
    <property type="entry name" value="Tscrpt_reg_IclR_N"/>
</dbReference>
<evidence type="ECO:0000259" key="5">
    <source>
        <dbReference type="PROSITE" id="PS51077"/>
    </source>
</evidence>
<evidence type="ECO:0000259" key="6">
    <source>
        <dbReference type="PROSITE" id="PS51078"/>
    </source>
</evidence>
<dbReference type="GO" id="GO:0003677">
    <property type="term" value="F:DNA binding"/>
    <property type="evidence" value="ECO:0007669"/>
    <property type="project" value="UniProtKB-KW"/>
</dbReference>
<protein>
    <submittedName>
        <fullName evidence="7">IclR family transcriptional regulator</fullName>
    </submittedName>
</protein>
<evidence type="ECO:0000313" key="8">
    <source>
        <dbReference type="Proteomes" id="UP001152766"/>
    </source>
</evidence>
<reference evidence="7" key="1">
    <citation type="submission" date="2019-02" db="EMBL/GenBank/DDBJ databases">
        <title>Draft genome of the type strain Pelomonas aquatica CCUG 52575T.</title>
        <authorList>
            <person name="Gomila M."/>
            <person name="Lalucat J."/>
        </authorList>
    </citation>
    <scope>NUCLEOTIDE SEQUENCE</scope>
    <source>
        <strain evidence="7">CCUG 52575</strain>
    </source>
</reference>
<sequence length="273" mass="30254">MPSATNEEHEVDEDADNGSRNSTSVSGVTVKPVSNAIRILRYLSQTAAPERAADIARHLQINPSTCFNILRTLVAEEVVEFNPVFKMYTVGLGLAKLANQVMTQGQRIELARPVMEDLAARYQVTMTLWRRMGLDRIVLVSSVVSPAALRIDMPPGQRLPLLMGASGRLFIGQLGWSEEETRKEFEGIHWSRPLSFDTYWREVNRARKRGWAQDDGYFSNGILAIAAPVYDPSGRIAFTLSAVMIRGHYDDDGLDAIGEALRAAGTALTKTLF</sequence>
<dbReference type="GO" id="GO:0003700">
    <property type="term" value="F:DNA-binding transcription factor activity"/>
    <property type="evidence" value="ECO:0007669"/>
    <property type="project" value="TreeGrafter"/>
</dbReference>
<evidence type="ECO:0000256" key="3">
    <source>
        <dbReference type="ARBA" id="ARBA00023163"/>
    </source>
</evidence>
<dbReference type="Proteomes" id="UP001152766">
    <property type="component" value="Unassembled WGS sequence"/>
</dbReference>
<dbReference type="PROSITE" id="PS51077">
    <property type="entry name" value="HTH_ICLR"/>
    <property type="match status" value="1"/>
</dbReference>
<evidence type="ECO:0000256" key="4">
    <source>
        <dbReference type="SAM" id="MobiDB-lite"/>
    </source>
</evidence>
<feature type="domain" description="HTH iclR-type" evidence="5">
    <location>
        <begin position="30"/>
        <end position="92"/>
    </location>
</feature>
<dbReference type="GO" id="GO:0045892">
    <property type="term" value="P:negative regulation of DNA-templated transcription"/>
    <property type="evidence" value="ECO:0007669"/>
    <property type="project" value="TreeGrafter"/>
</dbReference>
<keyword evidence="3" id="KW-0804">Transcription</keyword>
<feature type="compositionally biased region" description="Polar residues" evidence="4">
    <location>
        <begin position="18"/>
        <end position="27"/>
    </location>
</feature>
<feature type="region of interest" description="Disordered" evidence="4">
    <location>
        <begin position="1"/>
        <end position="27"/>
    </location>
</feature>
<dbReference type="PANTHER" id="PTHR30136">
    <property type="entry name" value="HELIX-TURN-HELIX TRANSCRIPTIONAL REGULATOR, ICLR FAMILY"/>
    <property type="match status" value="1"/>
</dbReference>
<dbReference type="PANTHER" id="PTHR30136:SF24">
    <property type="entry name" value="HTH-TYPE TRANSCRIPTIONAL REPRESSOR ALLR"/>
    <property type="match status" value="1"/>
</dbReference>
<keyword evidence="1" id="KW-0805">Transcription regulation</keyword>
<dbReference type="InterPro" id="IPR050707">
    <property type="entry name" value="HTH_MetabolicPath_Reg"/>
</dbReference>
<name>A0A9X4LP96_9BURK</name>
<dbReference type="SMART" id="SM00346">
    <property type="entry name" value="HTH_ICLR"/>
    <property type="match status" value="1"/>
</dbReference>